<evidence type="ECO:0000256" key="2">
    <source>
        <dbReference type="ARBA" id="ARBA00022559"/>
    </source>
</evidence>
<evidence type="ECO:0000259" key="9">
    <source>
        <dbReference type="SMART" id="SM01060"/>
    </source>
</evidence>
<reference evidence="10" key="1">
    <citation type="submission" date="2021-02" db="EMBL/GenBank/DDBJ databases">
        <authorList>
            <person name="Nowell W R."/>
        </authorList>
    </citation>
    <scope>NUCLEOTIDE SEQUENCE</scope>
</reference>
<dbReference type="Pfam" id="PF06628">
    <property type="entry name" value="Catalase-rel"/>
    <property type="match status" value="1"/>
</dbReference>
<dbReference type="PIRSF" id="PIRSF038928">
    <property type="entry name" value="Catalase_clade1-3"/>
    <property type="match status" value="1"/>
</dbReference>
<protein>
    <recommendedName>
        <fullName evidence="9">Catalase core domain-containing protein</fullName>
    </recommendedName>
</protein>
<dbReference type="GO" id="GO:0005739">
    <property type="term" value="C:mitochondrion"/>
    <property type="evidence" value="ECO:0007669"/>
    <property type="project" value="TreeGrafter"/>
</dbReference>
<dbReference type="InterPro" id="IPR020835">
    <property type="entry name" value="Catalase_sf"/>
</dbReference>
<evidence type="ECO:0000256" key="7">
    <source>
        <dbReference type="ARBA" id="ARBA00023324"/>
    </source>
</evidence>
<comment type="cofactor">
    <cofactor evidence="8">
        <name>heme</name>
        <dbReference type="ChEBI" id="CHEBI:30413"/>
    </cofactor>
</comment>
<dbReference type="Gene3D" id="2.40.180.10">
    <property type="entry name" value="Catalase core domain"/>
    <property type="match status" value="1"/>
</dbReference>
<evidence type="ECO:0000256" key="1">
    <source>
        <dbReference type="ARBA" id="ARBA00005329"/>
    </source>
</evidence>
<dbReference type="InterPro" id="IPR011614">
    <property type="entry name" value="Catalase_core"/>
</dbReference>
<dbReference type="GO" id="GO:0042542">
    <property type="term" value="P:response to hydrogen peroxide"/>
    <property type="evidence" value="ECO:0007669"/>
    <property type="project" value="TreeGrafter"/>
</dbReference>
<dbReference type="GO" id="GO:0046872">
    <property type="term" value="F:metal ion binding"/>
    <property type="evidence" value="ECO:0007669"/>
    <property type="project" value="UniProtKB-KW"/>
</dbReference>
<dbReference type="InterPro" id="IPR024711">
    <property type="entry name" value="Catalase_clade1/3"/>
</dbReference>
<keyword evidence="2" id="KW-0575">Peroxidase</keyword>
<dbReference type="InterPro" id="IPR018028">
    <property type="entry name" value="Catalase"/>
</dbReference>
<feature type="domain" description="Catalase core" evidence="9">
    <location>
        <begin position="40"/>
        <end position="412"/>
    </location>
</feature>
<evidence type="ECO:0000313" key="10">
    <source>
        <dbReference type="EMBL" id="CAF1128241.1"/>
    </source>
</evidence>
<organism evidence="10 11">
    <name type="scientific">Adineta steineri</name>
    <dbReference type="NCBI Taxonomy" id="433720"/>
    <lineage>
        <taxon>Eukaryota</taxon>
        <taxon>Metazoa</taxon>
        <taxon>Spiralia</taxon>
        <taxon>Gnathifera</taxon>
        <taxon>Rotifera</taxon>
        <taxon>Eurotatoria</taxon>
        <taxon>Bdelloidea</taxon>
        <taxon>Adinetida</taxon>
        <taxon>Adinetidae</taxon>
        <taxon>Adineta</taxon>
    </lineage>
</organism>
<dbReference type="AlphaFoldDB" id="A0A814R4K8"/>
<dbReference type="SMART" id="SM01060">
    <property type="entry name" value="Catalase"/>
    <property type="match status" value="1"/>
</dbReference>
<dbReference type="Proteomes" id="UP000663860">
    <property type="component" value="Unassembled WGS sequence"/>
</dbReference>
<dbReference type="GO" id="GO:0004096">
    <property type="term" value="F:catalase activity"/>
    <property type="evidence" value="ECO:0007669"/>
    <property type="project" value="UniProtKB-EC"/>
</dbReference>
<keyword evidence="4 8" id="KW-0479">Metal-binding</keyword>
<dbReference type="GO" id="GO:0020037">
    <property type="term" value="F:heme binding"/>
    <property type="evidence" value="ECO:0007669"/>
    <property type="project" value="InterPro"/>
</dbReference>
<dbReference type="Pfam" id="PF00199">
    <property type="entry name" value="Catalase"/>
    <property type="match status" value="1"/>
</dbReference>
<comment type="caution">
    <text evidence="10">The sequence shown here is derived from an EMBL/GenBank/DDBJ whole genome shotgun (WGS) entry which is preliminary data.</text>
</comment>
<sequence>MNTHNIPVQVSNPPNDQVRVFKVMTESELAATNGVRHNGDRRGSQPVVDRRGSLPVSDRRVSLPVIQFPFAADVQRSKPARIPGRIVHTRGAGAFGVFEATDDISDVCKATVFNVADGAGPVDTLRESRGFAIKMYTDEGIWDLVGSSLPVFPIKDPALFPPFSQSLNRNPQTRLKDANIFWNFLTSNPQTIHHTILVNSDRDAPESFRFMDCYGAHTFKMINHRNEFVWVKFHLRYDQDIKTFDPEAANIPTVEQFNHAAADLFNAIAIKNFPSWTLYIQIMTEEQARRCPFNPFDLTKIFSQKEYPLHKVGKITLNENPIDYFSQIEQVAFTPAHMPPGIEASPDRIFQMRISFYNEQQPKRLGPNNLLLPINNPATNPIFFGIPHQPNAFMQTPATSSSLVRRNISNVASNILLNVDDFTQARDFYKNVLDSHGRSILTKNIADSLARCTDRNLVGRALFMMSTIDDTFARRIGKKLNF</sequence>
<dbReference type="SUPFAM" id="SSF56634">
    <property type="entry name" value="Heme-dependent catalase-like"/>
    <property type="match status" value="1"/>
</dbReference>
<name>A0A814R4K8_9BILA</name>
<evidence type="ECO:0000256" key="3">
    <source>
        <dbReference type="ARBA" id="ARBA00022617"/>
    </source>
</evidence>
<dbReference type="GO" id="GO:0005777">
    <property type="term" value="C:peroxisome"/>
    <property type="evidence" value="ECO:0007669"/>
    <property type="project" value="TreeGrafter"/>
</dbReference>
<gene>
    <name evidence="10" type="ORF">IZO911_LOCUS24538</name>
</gene>
<proteinExistence type="inferred from homology"/>
<keyword evidence="3 8" id="KW-0349">Heme</keyword>
<keyword evidence="7" id="KW-0376">Hydrogen peroxide</keyword>
<dbReference type="PANTHER" id="PTHR11465:SF9">
    <property type="entry name" value="CATALASE"/>
    <property type="match status" value="1"/>
</dbReference>
<evidence type="ECO:0000256" key="5">
    <source>
        <dbReference type="ARBA" id="ARBA00023002"/>
    </source>
</evidence>
<keyword evidence="5" id="KW-0560">Oxidoreductase</keyword>
<feature type="binding site" description="axial binding residue" evidence="8">
    <location>
        <position position="357"/>
    </location>
    <ligand>
        <name>heme</name>
        <dbReference type="ChEBI" id="CHEBI:30413"/>
    </ligand>
    <ligandPart>
        <name>Fe</name>
        <dbReference type="ChEBI" id="CHEBI:18248"/>
    </ligandPart>
</feature>
<dbReference type="PANTHER" id="PTHR11465">
    <property type="entry name" value="CATALASE"/>
    <property type="match status" value="1"/>
</dbReference>
<evidence type="ECO:0000256" key="8">
    <source>
        <dbReference type="PIRSR" id="PIRSR038928-2"/>
    </source>
</evidence>
<dbReference type="PROSITE" id="PS51402">
    <property type="entry name" value="CATALASE_3"/>
    <property type="match status" value="1"/>
</dbReference>
<keyword evidence="6 8" id="KW-0408">Iron</keyword>
<dbReference type="PRINTS" id="PR00067">
    <property type="entry name" value="CATALASE"/>
</dbReference>
<evidence type="ECO:0000256" key="6">
    <source>
        <dbReference type="ARBA" id="ARBA00023004"/>
    </source>
</evidence>
<evidence type="ECO:0000256" key="4">
    <source>
        <dbReference type="ARBA" id="ARBA00022723"/>
    </source>
</evidence>
<dbReference type="GO" id="GO:0042744">
    <property type="term" value="P:hydrogen peroxide catabolic process"/>
    <property type="evidence" value="ECO:0007669"/>
    <property type="project" value="UniProtKB-KW"/>
</dbReference>
<accession>A0A814R4K8</accession>
<comment type="similarity">
    <text evidence="1">Belongs to the catalase family.</text>
</comment>
<dbReference type="EMBL" id="CAJNOE010000296">
    <property type="protein sequence ID" value="CAF1128241.1"/>
    <property type="molecule type" value="Genomic_DNA"/>
</dbReference>
<dbReference type="InterPro" id="IPR010582">
    <property type="entry name" value="Catalase_immune_responsive"/>
</dbReference>
<evidence type="ECO:0000313" key="11">
    <source>
        <dbReference type="Proteomes" id="UP000663860"/>
    </source>
</evidence>